<dbReference type="Proteomes" id="UP001273350">
    <property type="component" value="Unassembled WGS sequence"/>
</dbReference>
<reference evidence="2 3" key="1">
    <citation type="submission" date="2023-11" db="EMBL/GenBank/DDBJ databases">
        <title>Unpublished Manusciprt.</title>
        <authorList>
            <person name="Saticioglu I.B."/>
            <person name="Ay H."/>
            <person name="Ajmi N."/>
            <person name="Altun S."/>
            <person name="Duman M."/>
        </authorList>
    </citation>
    <scope>NUCLEOTIDE SEQUENCE [LARGE SCALE GENOMIC DNA]</scope>
    <source>
        <strain evidence="2 3">Fl-318</strain>
    </source>
</reference>
<name>A0ABU4RGB2_9FLAO</name>
<feature type="domain" description="DUF676" evidence="1">
    <location>
        <begin position="24"/>
        <end position="134"/>
    </location>
</feature>
<evidence type="ECO:0000313" key="3">
    <source>
        <dbReference type="Proteomes" id="UP001273350"/>
    </source>
</evidence>
<proteinExistence type="predicted"/>
<sequence>MSNHTISIGIQKHGLNSQGFFSYSEPKNLIVFIHGFGGTSIGTWNNFPTYITSEEEFAKSDIIFYGYDTFKGQAGDHSGELFKFLNLVENPVANHILPIAQGLPERNYNGIILVAHSLGAILTRQALIFAINENKTWADKVTLALFAPAHHGANIINLAMQALPGLTGLLGIFAKLRYPILNDLDNTEEGIIHYIKERTHEFQNQNKGDCTKAKLVVYAKGDKVVRNIPYLNDIAPIVLAETSHVSVCKPKSGFIEPLDLLKSII</sequence>
<keyword evidence="3" id="KW-1185">Reference proteome</keyword>
<protein>
    <submittedName>
        <fullName evidence="2">Alpha/beta hydrolase</fullName>
    </submittedName>
</protein>
<dbReference type="EMBL" id="JAWXVI010000011">
    <property type="protein sequence ID" value="MDX6191639.1"/>
    <property type="molecule type" value="Genomic_DNA"/>
</dbReference>
<evidence type="ECO:0000259" key="1">
    <source>
        <dbReference type="Pfam" id="PF05057"/>
    </source>
</evidence>
<evidence type="ECO:0000313" key="2">
    <source>
        <dbReference type="EMBL" id="MDX6191639.1"/>
    </source>
</evidence>
<keyword evidence="2" id="KW-0378">Hydrolase</keyword>
<accession>A0ABU4RGB2</accession>
<dbReference type="RefSeq" id="WP_230002169.1">
    <property type="nucleotide sequence ID" value="NZ_CP087134.1"/>
</dbReference>
<dbReference type="GO" id="GO:0016787">
    <property type="term" value="F:hydrolase activity"/>
    <property type="evidence" value="ECO:0007669"/>
    <property type="project" value="UniProtKB-KW"/>
</dbReference>
<comment type="caution">
    <text evidence="2">The sequence shown here is derived from an EMBL/GenBank/DDBJ whole genome shotgun (WGS) entry which is preliminary data.</text>
</comment>
<dbReference type="InterPro" id="IPR029058">
    <property type="entry name" value="AB_hydrolase_fold"/>
</dbReference>
<dbReference type="SUPFAM" id="SSF53474">
    <property type="entry name" value="alpha/beta-Hydrolases"/>
    <property type="match status" value="1"/>
</dbReference>
<organism evidence="2 3">
    <name type="scientific">Flavobacterium cupriresistens</name>
    <dbReference type="NCBI Taxonomy" id="2893885"/>
    <lineage>
        <taxon>Bacteria</taxon>
        <taxon>Pseudomonadati</taxon>
        <taxon>Bacteroidota</taxon>
        <taxon>Flavobacteriia</taxon>
        <taxon>Flavobacteriales</taxon>
        <taxon>Flavobacteriaceae</taxon>
        <taxon>Flavobacterium</taxon>
    </lineage>
</organism>
<dbReference type="InterPro" id="IPR007751">
    <property type="entry name" value="DUF676_lipase-like"/>
</dbReference>
<dbReference type="Pfam" id="PF05057">
    <property type="entry name" value="DUF676"/>
    <property type="match status" value="1"/>
</dbReference>
<dbReference type="Gene3D" id="3.40.50.1820">
    <property type="entry name" value="alpha/beta hydrolase"/>
    <property type="match status" value="1"/>
</dbReference>
<gene>
    <name evidence="2" type="ORF">SGQ83_19955</name>
</gene>